<dbReference type="Pfam" id="PF07004">
    <property type="entry name" value="SHIPPO-rpt"/>
    <property type="match status" value="2"/>
</dbReference>
<proteinExistence type="predicted"/>
<name>A0A7S3GBY0_9EUKA</name>
<feature type="region of interest" description="Disordered" evidence="1">
    <location>
        <begin position="104"/>
        <end position="145"/>
    </location>
</feature>
<protein>
    <submittedName>
        <fullName evidence="2">Uncharacterized protein</fullName>
    </submittedName>
</protein>
<sequence>MPLVEKDLQHTVEDSPLNYSHIFRSVVDRSRPEGYIVETTKPSYRHLGPGSYDRKDLSQDVSTSPLKYSRSMKSSIDRFDNRFTAQPPTETALVKNSHLGPGAYELVGGASEEGGAERLPSPKSASPKNQRAVSPPANSSSWVFRSGSSRFAPENKFKQTVTQIATHYNPEIEKEDVMRKTHTFAKTARFPSYKENPRKRRESHQGRLRSSRSMPETADEKGKAAAKSSSLSLKIGTDTPQRYSGAFRSKVDRFDVKYSPSPVPFTHRLNNVGPGAYKPDKAEKVVTGSGRSNAAASCVFKSATPKLQYGPPGRKGSALSKLMGTGADDTYSSTDRDKKDWTGSGFAWSTSMRFKYDMY</sequence>
<gene>
    <name evidence="2" type="ORF">PBIL07802_LOCUS21015</name>
    <name evidence="3" type="ORF">PBIL07802_LOCUS21016</name>
</gene>
<dbReference type="EMBL" id="HBIB01032452">
    <property type="protein sequence ID" value="CAE0258750.1"/>
    <property type="molecule type" value="Transcribed_RNA"/>
</dbReference>
<feature type="region of interest" description="Disordered" evidence="1">
    <location>
        <begin position="184"/>
        <end position="238"/>
    </location>
</feature>
<feature type="compositionally biased region" description="Basic residues" evidence="1">
    <location>
        <begin position="197"/>
        <end position="210"/>
    </location>
</feature>
<dbReference type="InterPro" id="IPR010736">
    <property type="entry name" value="SHIPPO-rpt"/>
</dbReference>
<evidence type="ECO:0000313" key="2">
    <source>
        <dbReference type="EMBL" id="CAE0258749.1"/>
    </source>
</evidence>
<evidence type="ECO:0000313" key="3">
    <source>
        <dbReference type="EMBL" id="CAE0258750.1"/>
    </source>
</evidence>
<feature type="compositionally biased region" description="Polar residues" evidence="1">
    <location>
        <begin position="123"/>
        <end position="138"/>
    </location>
</feature>
<dbReference type="EMBL" id="HBIB01032451">
    <property type="protein sequence ID" value="CAE0258749.1"/>
    <property type="molecule type" value="Transcribed_RNA"/>
</dbReference>
<organism evidence="2">
    <name type="scientific">Palpitomonas bilix</name>
    <dbReference type="NCBI Taxonomy" id="652834"/>
    <lineage>
        <taxon>Eukaryota</taxon>
        <taxon>Eukaryota incertae sedis</taxon>
    </lineage>
</organism>
<evidence type="ECO:0000256" key="1">
    <source>
        <dbReference type="SAM" id="MobiDB-lite"/>
    </source>
</evidence>
<feature type="compositionally biased region" description="Low complexity" evidence="1">
    <location>
        <begin position="225"/>
        <end position="234"/>
    </location>
</feature>
<accession>A0A7S3GBY0</accession>
<dbReference type="AlphaFoldDB" id="A0A7S3GBY0"/>
<feature type="region of interest" description="Disordered" evidence="1">
    <location>
        <begin position="309"/>
        <end position="339"/>
    </location>
</feature>
<reference evidence="2" key="1">
    <citation type="submission" date="2021-01" db="EMBL/GenBank/DDBJ databases">
        <authorList>
            <person name="Corre E."/>
            <person name="Pelletier E."/>
            <person name="Niang G."/>
            <person name="Scheremetjew M."/>
            <person name="Finn R."/>
            <person name="Kale V."/>
            <person name="Holt S."/>
            <person name="Cochrane G."/>
            <person name="Meng A."/>
            <person name="Brown T."/>
            <person name="Cohen L."/>
        </authorList>
    </citation>
    <scope>NUCLEOTIDE SEQUENCE</scope>
    <source>
        <strain evidence="2">NIES-2562</strain>
    </source>
</reference>